<dbReference type="PROSITE" id="PS51257">
    <property type="entry name" value="PROKAR_LIPOPROTEIN"/>
    <property type="match status" value="1"/>
</dbReference>
<dbReference type="RefSeq" id="WP_187569132.1">
    <property type="nucleotide sequence ID" value="NZ_CP060711.1"/>
</dbReference>
<evidence type="ECO:0000313" key="2">
    <source>
        <dbReference type="EMBL" id="QNN45366.1"/>
    </source>
</evidence>
<sequence length="45" mass="5094">MTKGIPTMGNTSLHRIAHAFWSAAFVLFACLAYRGRFDHRGDGRR</sequence>
<reference evidence="2 3" key="1">
    <citation type="submission" date="2020-08" db="EMBL/GenBank/DDBJ databases">
        <title>Genome sequence of Thermomonas brevis KACC 16975T.</title>
        <authorList>
            <person name="Hyun D.-W."/>
            <person name="Bae J.-W."/>
        </authorList>
    </citation>
    <scope>NUCLEOTIDE SEQUENCE [LARGE SCALE GENOMIC DNA]</scope>
    <source>
        <strain evidence="2 3">KACC 16975</strain>
    </source>
</reference>
<feature type="transmembrane region" description="Helical" evidence="1">
    <location>
        <begin position="16"/>
        <end position="35"/>
    </location>
</feature>
<name>A0A7G9QPU1_9GAMM</name>
<organism evidence="2 3">
    <name type="scientific">Thermomonas brevis</name>
    <dbReference type="NCBI Taxonomy" id="215691"/>
    <lineage>
        <taxon>Bacteria</taxon>
        <taxon>Pseudomonadati</taxon>
        <taxon>Pseudomonadota</taxon>
        <taxon>Gammaproteobacteria</taxon>
        <taxon>Lysobacterales</taxon>
        <taxon>Lysobacteraceae</taxon>
        <taxon>Thermomonas</taxon>
    </lineage>
</organism>
<dbReference type="KEGG" id="tbv:H9L17_08975"/>
<evidence type="ECO:0000313" key="3">
    <source>
        <dbReference type="Proteomes" id="UP000515977"/>
    </source>
</evidence>
<accession>A0A7G9QPU1</accession>
<keyword evidence="3" id="KW-1185">Reference proteome</keyword>
<evidence type="ECO:0000256" key="1">
    <source>
        <dbReference type="SAM" id="Phobius"/>
    </source>
</evidence>
<keyword evidence="1" id="KW-0812">Transmembrane</keyword>
<dbReference type="EMBL" id="CP060711">
    <property type="protein sequence ID" value="QNN45366.1"/>
    <property type="molecule type" value="Genomic_DNA"/>
</dbReference>
<gene>
    <name evidence="2" type="ORF">H9L17_08975</name>
</gene>
<protein>
    <submittedName>
        <fullName evidence="2">Uncharacterized protein</fullName>
    </submittedName>
</protein>
<keyword evidence="1" id="KW-0472">Membrane</keyword>
<keyword evidence="1" id="KW-1133">Transmembrane helix</keyword>
<proteinExistence type="predicted"/>
<dbReference type="Proteomes" id="UP000515977">
    <property type="component" value="Chromosome"/>
</dbReference>
<dbReference type="AlphaFoldDB" id="A0A7G9QPU1"/>